<keyword evidence="3" id="KW-0520">NAD</keyword>
<feature type="domain" description="Glutamate/phenylalanine/leucine/valine/L-tryptophan dehydrogenase C-terminal" evidence="5">
    <location>
        <begin position="166"/>
        <end position="374"/>
    </location>
</feature>
<comment type="caution">
    <text evidence="6">The sequence shown here is derived from an EMBL/GenBank/DDBJ whole genome shotgun (WGS) entry which is preliminary data.</text>
</comment>
<evidence type="ECO:0000256" key="3">
    <source>
        <dbReference type="ARBA" id="ARBA00023027"/>
    </source>
</evidence>
<evidence type="ECO:0000256" key="1">
    <source>
        <dbReference type="ARBA" id="ARBA00006382"/>
    </source>
</evidence>
<evidence type="ECO:0000313" key="7">
    <source>
        <dbReference type="Proteomes" id="UP001217838"/>
    </source>
</evidence>
<dbReference type="InterPro" id="IPR036291">
    <property type="entry name" value="NAD(P)-bd_dom_sf"/>
</dbReference>
<keyword evidence="2 4" id="KW-0560">Oxidoreductase</keyword>
<dbReference type="Pfam" id="PF00208">
    <property type="entry name" value="ELFV_dehydrog"/>
    <property type="match status" value="1"/>
</dbReference>
<protein>
    <submittedName>
        <fullName evidence="6">Glu/Leu/Phe/Val dehydrogenase dimerization domain-containing protein</fullName>
    </submittedName>
</protein>
<reference evidence="6 7" key="1">
    <citation type="submission" date="2022-11" db="EMBL/GenBank/DDBJ databases">
        <title>Minimal conservation of predation-associated metabolite biosynthetic gene clusters underscores biosynthetic potential of Myxococcota including descriptions for ten novel species: Archangium lansinium sp. nov., Myxococcus landrumus sp. nov., Nannocystis bai.</title>
        <authorList>
            <person name="Ahearne A."/>
            <person name="Stevens C."/>
            <person name="Dowd S."/>
        </authorList>
    </citation>
    <scope>NUCLEOTIDE SEQUENCE [LARGE SCALE GENOMIC DNA]</scope>
    <source>
        <strain evidence="6 7">NCELM</strain>
    </source>
</reference>
<dbReference type="InterPro" id="IPR046346">
    <property type="entry name" value="Aminoacid_DH-like_N_sf"/>
</dbReference>
<comment type="similarity">
    <text evidence="1 4">Belongs to the Glu/Leu/Phe/Val dehydrogenases family.</text>
</comment>
<dbReference type="InterPro" id="IPR006097">
    <property type="entry name" value="Glu/Leu/Phe/Val/Trp_DH_dimer"/>
</dbReference>
<evidence type="ECO:0000313" key="6">
    <source>
        <dbReference type="EMBL" id="MDC0668087.1"/>
    </source>
</evidence>
<name>A0ABT5B1V6_9BACT</name>
<evidence type="ECO:0000259" key="5">
    <source>
        <dbReference type="SMART" id="SM00839"/>
    </source>
</evidence>
<dbReference type="PANTHER" id="PTHR11606">
    <property type="entry name" value="GLUTAMATE DEHYDROGENASE"/>
    <property type="match status" value="1"/>
</dbReference>
<dbReference type="SUPFAM" id="SSF53223">
    <property type="entry name" value="Aminoacid dehydrogenase-like, N-terminal domain"/>
    <property type="match status" value="1"/>
</dbReference>
<dbReference type="InterPro" id="IPR006096">
    <property type="entry name" value="Glu/Leu/Phe/Val/Trp_DH_C"/>
</dbReference>
<dbReference type="InterPro" id="IPR006095">
    <property type="entry name" value="Glu/Leu/Phe/Val/Trp_DH"/>
</dbReference>
<proteinExistence type="inferred from homology"/>
<dbReference type="Proteomes" id="UP001217838">
    <property type="component" value="Unassembled WGS sequence"/>
</dbReference>
<evidence type="ECO:0000256" key="2">
    <source>
        <dbReference type="ARBA" id="ARBA00023002"/>
    </source>
</evidence>
<organism evidence="6 7">
    <name type="scientific">Nannocystis radixulma</name>
    <dbReference type="NCBI Taxonomy" id="2995305"/>
    <lineage>
        <taxon>Bacteria</taxon>
        <taxon>Pseudomonadati</taxon>
        <taxon>Myxococcota</taxon>
        <taxon>Polyangia</taxon>
        <taxon>Nannocystales</taxon>
        <taxon>Nannocystaceae</taxon>
        <taxon>Nannocystis</taxon>
    </lineage>
</organism>
<dbReference type="RefSeq" id="WP_271996859.1">
    <property type="nucleotide sequence ID" value="NZ_JAQNDN010000003.1"/>
</dbReference>
<accession>A0ABT5B1V6</accession>
<keyword evidence="7" id="KW-1185">Reference proteome</keyword>
<dbReference type="PRINTS" id="PR00082">
    <property type="entry name" value="GLFDHDRGNASE"/>
</dbReference>
<dbReference type="Gene3D" id="3.40.50.720">
    <property type="entry name" value="NAD(P)-binding Rossmann-like Domain"/>
    <property type="match status" value="1"/>
</dbReference>
<dbReference type="Pfam" id="PF02812">
    <property type="entry name" value="ELFV_dehydrog_N"/>
    <property type="match status" value="1"/>
</dbReference>
<sequence length="374" mass="38616">MISRGWCGRVALLKIEYCDPIEPVTGVLVIDRLVDGVCAGGLRIAADVDADEIATLAGNMTRKQAVYALPVGGAKAGLAMAPEHPARAEVLRRFLATLAPIVERTWSVGPDLNTTMAELQRAGADVGLPCLKIAVGRSRGLTDHEFLRRYEFLDAAIDGWSVHQLRAPAAVRAAALALARVLGRASGLRVAIQGAGAMGGGAAYLLDRAGCRIVAWADDARCLVADAGLDVPALLARRQSGRLPDVADARPSSAVLTADCDVLVLAAVSRAFDVAAIAGLRCGGIVEAANLALAPAVEHALHAAGVLVVPDLLASAGGSLAVEALYAGDPTGPADILAHVERRVAARVADVLEDSRRRACPPRAALTEATDALS</sequence>
<evidence type="ECO:0000256" key="4">
    <source>
        <dbReference type="RuleBase" id="RU004417"/>
    </source>
</evidence>
<dbReference type="Gene3D" id="3.40.50.10860">
    <property type="entry name" value="Leucine Dehydrogenase, chain A, domain 1"/>
    <property type="match status" value="1"/>
</dbReference>
<dbReference type="SUPFAM" id="SSF51735">
    <property type="entry name" value="NAD(P)-binding Rossmann-fold domains"/>
    <property type="match status" value="1"/>
</dbReference>
<dbReference type="SMART" id="SM00839">
    <property type="entry name" value="ELFV_dehydrog"/>
    <property type="match status" value="1"/>
</dbReference>
<dbReference type="PANTHER" id="PTHR11606:SF24">
    <property type="entry name" value="NAD-SPECIFIC GLUTAMATE DEHYDROGENASE"/>
    <property type="match status" value="1"/>
</dbReference>
<gene>
    <name evidence="6" type="ORF">POL58_10080</name>
</gene>
<dbReference type="EMBL" id="JAQNDN010000003">
    <property type="protein sequence ID" value="MDC0668087.1"/>
    <property type="molecule type" value="Genomic_DNA"/>
</dbReference>